<dbReference type="Proteomes" id="UP001367508">
    <property type="component" value="Unassembled WGS sequence"/>
</dbReference>
<sequence>MGLEPGVLGSGWDSNSGTAGQQRPSQPLGQAPGKEPLLVSDESSIRVGRDIKRLLHARQDDVGLCMQAIYVRLGACGILGFVFYQLQFYGIL</sequence>
<dbReference type="EMBL" id="JAYMYQ010000010">
    <property type="protein sequence ID" value="KAK7308520.1"/>
    <property type="molecule type" value="Genomic_DNA"/>
</dbReference>
<gene>
    <name evidence="3" type="ORF">VNO77_42131</name>
</gene>
<reference evidence="3 4" key="1">
    <citation type="submission" date="2024-01" db="EMBL/GenBank/DDBJ databases">
        <title>The genomes of 5 underutilized Papilionoideae crops provide insights into root nodulation and disease resistanc.</title>
        <authorList>
            <person name="Jiang F."/>
        </authorList>
    </citation>
    <scope>NUCLEOTIDE SEQUENCE [LARGE SCALE GENOMIC DNA]</scope>
    <source>
        <strain evidence="3">LVBAO_FW01</strain>
        <tissue evidence="3">Leaves</tissue>
    </source>
</reference>
<accession>A0AAN9K045</accession>
<evidence type="ECO:0000256" key="2">
    <source>
        <dbReference type="SAM" id="Phobius"/>
    </source>
</evidence>
<protein>
    <submittedName>
        <fullName evidence="3">Uncharacterized protein</fullName>
    </submittedName>
</protein>
<evidence type="ECO:0000313" key="3">
    <source>
        <dbReference type="EMBL" id="KAK7308520.1"/>
    </source>
</evidence>
<organism evidence="3 4">
    <name type="scientific">Canavalia gladiata</name>
    <name type="common">Sword bean</name>
    <name type="synonym">Dolichos gladiatus</name>
    <dbReference type="NCBI Taxonomy" id="3824"/>
    <lineage>
        <taxon>Eukaryota</taxon>
        <taxon>Viridiplantae</taxon>
        <taxon>Streptophyta</taxon>
        <taxon>Embryophyta</taxon>
        <taxon>Tracheophyta</taxon>
        <taxon>Spermatophyta</taxon>
        <taxon>Magnoliopsida</taxon>
        <taxon>eudicotyledons</taxon>
        <taxon>Gunneridae</taxon>
        <taxon>Pentapetalae</taxon>
        <taxon>rosids</taxon>
        <taxon>fabids</taxon>
        <taxon>Fabales</taxon>
        <taxon>Fabaceae</taxon>
        <taxon>Papilionoideae</taxon>
        <taxon>50 kb inversion clade</taxon>
        <taxon>NPAAA clade</taxon>
        <taxon>indigoferoid/millettioid clade</taxon>
        <taxon>Phaseoleae</taxon>
        <taxon>Canavalia</taxon>
    </lineage>
</organism>
<feature type="transmembrane region" description="Helical" evidence="2">
    <location>
        <begin position="62"/>
        <end position="84"/>
    </location>
</feature>
<comment type="caution">
    <text evidence="3">The sequence shown here is derived from an EMBL/GenBank/DDBJ whole genome shotgun (WGS) entry which is preliminary data.</text>
</comment>
<keyword evidence="2" id="KW-1133">Transmembrane helix</keyword>
<proteinExistence type="predicted"/>
<evidence type="ECO:0000313" key="4">
    <source>
        <dbReference type="Proteomes" id="UP001367508"/>
    </source>
</evidence>
<keyword evidence="2" id="KW-0812">Transmembrane</keyword>
<feature type="region of interest" description="Disordered" evidence="1">
    <location>
        <begin position="1"/>
        <end position="36"/>
    </location>
</feature>
<dbReference type="AlphaFoldDB" id="A0AAN9K045"/>
<keyword evidence="4" id="KW-1185">Reference proteome</keyword>
<evidence type="ECO:0000256" key="1">
    <source>
        <dbReference type="SAM" id="MobiDB-lite"/>
    </source>
</evidence>
<keyword evidence="2" id="KW-0472">Membrane</keyword>
<feature type="compositionally biased region" description="Polar residues" evidence="1">
    <location>
        <begin position="12"/>
        <end position="28"/>
    </location>
</feature>
<name>A0AAN9K045_CANGL</name>